<gene>
    <name evidence="4" type="ORF">NQ314_009291</name>
</gene>
<dbReference type="Proteomes" id="UP001162156">
    <property type="component" value="Unassembled WGS sequence"/>
</dbReference>
<evidence type="ECO:0000313" key="5">
    <source>
        <dbReference type="Proteomes" id="UP001162156"/>
    </source>
</evidence>
<dbReference type="Pfam" id="PF13359">
    <property type="entry name" value="DDE_Tnp_4"/>
    <property type="match status" value="1"/>
</dbReference>
<keyword evidence="5" id="KW-1185">Reference proteome</keyword>
<comment type="cofactor">
    <cofactor evidence="1">
        <name>a divalent metal cation</name>
        <dbReference type="ChEBI" id="CHEBI:60240"/>
    </cofactor>
</comment>
<feature type="domain" description="DDE Tnp4" evidence="3">
    <location>
        <begin position="16"/>
        <end position="66"/>
    </location>
</feature>
<dbReference type="InterPro" id="IPR027806">
    <property type="entry name" value="HARBI1_dom"/>
</dbReference>
<keyword evidence="2" id="KW-0479">Metal-binding</keyword>
<organism evidence="4 5">
    <name type="scientific">Rhamnusium bicolor</name>
    <dbReference type="NCBI Taxonomy" id="1586634"/>
    <lineage>
        <taxon>Eukaryota</taxon>
        <taxon>Metazoa</taxon>
        <taxon>Ecdysozoa</taxon>
        <taxon>Arthropoda</taxon>
        <taxon>Hexapoda</taxon>
        <taxon>Insecta</taxon>
        <taxon>Pterygota</taxon>
        <taxon>Neoptera</taxon>
        <taxon>Endopterygota</taxon>
        <taxon>Coleoptera</taxon>
        <taxon>Polyphaga</taxon>
        <taxon>Cucujiformia</taxon>
        <taxon>Chrysomeloidea</taxon>
        <taxon>Cerambycidae</taxon>
        <taxon>Lepturinae</taxon>
        <taxon>Rhagiini</taxon>
        <taxon>Rhamnusium</taxon>
    </lineage>
</organism>
<dbReference type="GO" id="GO:0046872">
    <property type="term" value="F:metal ion binding"/>
    <property type="evidence" value="ECO:0007669"/>
    <property type="project" value="UniProtKB-KW"/>
</dbReference>
<evidence type="ECO:0000313" key="4">
    <source>
        <dbReference type="EMBL" id="KAJ8945222.1"/>
    </source>
</evidence>
<reference evidence="4" key="1">
    <citation type="journal article" date="2023" name="Insect Mol. Biol.">
        <title>Genome sequencing provides insights into the evolution of gene families encoding plant cell wall-degrading enzymes in longhorned beetles.</title>
        <authorList>
            <person name="Shin N.R."/>
            <person name="Okamura Y."/>
            <person name="Kirsch R."/>
            <person name="Pauchet Y."/>
        </authorList>
    </citation>
    <scope>NUCLEOTIDE SEQUENCE</scope>
    <source>
        <strain evidence="4">RBIC_L_NR</strain>
    </source>
</reference>
<dbReference type="EMBL" id="JANEYF010002532">
    <property type="protein sequence ID" value="KAJ8945222.1"/>
    <property type="molecule type" value="Genomic_DNA"/>
</dbReference>
<evidence type="ECO:0000256" key="1">
    <source>
        <dbReference type="ARBA" id="ARBA00001968"/>
    </source>
</evidence>
<accession>A0AAV8Y3P9</accession>
<proteinExistence type="predicted"/>
<evidence type="ECO:0000259" key="3">
    <source>
        <dbReference type="Pfam" id="PF13359"/>
    </source>
</evidence>
<sequence length="122" mass="14462">MRPYPKSKISDRIGRQIFNYRLSRARRVVENTFGILAQIFRIYHKRLKLHPRYATNIILTTCVLHNYIRQNMSSLHSEEGTIKTPLAVQNFAKFGENASTLDFRIRQKYTKYFNSTHVFHGN</sequence>
<protein>
    <recommendedName>
        <fullName evidence="3">DDE Tnp4 domain-containing protein</fullName>
    </recommendedName>
</protein>
<evidence type="ECO:0000256" key="2">
    <source>
        <dbReference type="ARBA" id="ARBA00022723"/>
    </source>
</evidence>
<name>A0AAV8Y3P9_9CUCU</name>
<dbReference type="AlphaFoldDB" id="A0AAV8Y3P9"/>
<comment type="caution">
    <text evidence="4">The sequence shown here is derived from an EMBL/GenBank/DDBJ whole genome shotgun (WGS) entry which is preliminary data.</text>
</comment>